<keyword evidence="2 3" id="KW-0238">DNA-binding</keyword>
<feature type="DNA-binding region" description="OmpR/PhoB-type" evidence="3">
    <location>
        <begin position="1"/>
        <end position="99"/>
    </location>
</feature>
<evidence type="ECO:0000256" key="3">
    <source>
        <dbReference type="PROSITE-ProRule" id="PRU01091"/>
    </source>
</evidence>
<dbReference type="SUPFAM" id="SSF48452">
    <property type="entry name" value="TPR-like"/>
    <property type="match status" value="2"/>
</dbReference>
<dbReference type="SMART" id="SM01043">
    <property type="entry name" value="BTAD"/>
    <property type="match status" value="1"/>
</dbReference>
<dbReference type="SUPFAM" id="SSF52540">
    <property type="entry name" value="P-loop containing nucleoside triphosphate hydrolases"/>
    <property type="match status" value="1"/>
</dbReference>
<dbReference type="InterPro" id="IPR036388">
    <property type="entry name" value="WH-like_DNA-bd_sf"/>
</dbReference>
<proteinExistence type="inferred from homology"/>
<dbReference type="InterPro" id="IPR011990">
    <property type="entry name" value="TPR-like_helical_dom_sf"/>
</dbReference>
<dbReference type="Proteomes" id="UP001067235">
    <property type="component" value="Unassembled WGS sequence"/>
</dbReference>
<dbReference type="PANTHER" id="PTHR47691">
    <property type="entry name" value="REGULATOR-RELATED"/>
    <property type="match status" value="1"/>
</dbReference>
<feature type="domain" description="OmpR/PhoB-type" evidence="4">
    <location>
        <begin position="1"/>
        <end position="99"/>
    </location>
</feature>
<dbReference type="Gene3D" id="1.10.10.10">
    <property type="entry name" value="Winged helix-like DNA-binding domain superfamily/Winged helix DNA-binding domain"/>
    <property type="match status" value="1"/>
</dbReference>
<protein>
    <submittedName>
        <fullName evidence="5">BTAD domain-containing putative transcriptional regulator</fullName>
    </submittedName>
</protein>
<dbReference type="InterPro" id="IPR027417">
    <property type="entry name" value="P-loop_NTPase"/>
</dbReference>
<dbReference type="SMART" id="SM00862">
    <property type="entry name" value="Trans_reg_C"/>
    <property type="match status" value="1"/>
</dbReference>
<dbReference type="RefSeq" id="WP_301569456.1">
    <property type="nucleotide sequence ID" value="NZ_JAPWIE010000001.1"/>
</dbReference>
<dbReference type="SUPFAM" id="SSF46894">
    <property type="entry name" value="C-terminal effector domain of the bipartite response regulators"/>
    <property type="match status" value="1"/>
</dbReference>
<dbReference type="Pfam" id="PF03704">
    <property type="entry name" value="BTAD"/>
    <property type="match status" value="1"/>
</dbReference>
<gene>
    <name evidence="5" type="ORF">O4213_03170</name>
</gene>
<dbReference type="CDD" id="cd15831">
    <property type="entry name" value="BTAD"/>
    <property type="match status" value="1"/>
</dbReference>
<evidence type="ECO:0000256" key="2">
    <source>
        <dbReference type="ARBA" id="ARBA00023125"/>
    </source>
</evidence>
<evidence type="ECO:0000313" key="6">
    <source>
        <dbReference type="Proteomes" id="UP001067235"/>
    </source>
</evidence>
<comment type="similarity">
    <text evidence="1">Belongs to the AfsR/DnrI/RedD regulatory family.</text>
</comment>
<organism evidence="5 6">
    <name type="scientific">Gordonia rubripertincta</name>
    <name type="common">Rhodococcus corallinus</name>
    <dbReference type="NCBI Taxonomy" id="36822"/>
    <lineage>
        <taxon>Bacteria</taxon>
        <taxon>Bacillati</taxon>
        <taxon>Actinomycetota</taxon>
        <taxon>Actinomycetes</taxon>
        <taxon>Mycobacteriales</taxon>
        <taxon>Gordoniaceae</taxon>
        <taxon>Gordonia</taxon>
    </lineage>
</organism>
<evidence type="ECO:0000259" key="4">
    <source>
        <dbReference type="PROSITE" id="PS51755"/>
    </source>
</evidence>
<sequence length="942" mass="102264">MPDISVRVLGALTVIRDGEPVALGGPLPRALLARLIMARGQMVPDATLIDDLWRDRPPRSAQLTLQGYVASLRKALEPERGRSAPQILIRQGTGYALVVDREHVDSGRFETLATSGHDQLITGDADGARRTLTEALELWWGPAYADAANWDFASIEATRLERLRADVVEDQLAARSDCGEFTAVIAQLEAITTADPLRERAWELLALAHYRAGNQGDALATLRSARDRIATELGADPRRSLLDLQDAILRQDPTLMPDTDIAIHTGAPAPTANPERPTGNIPLALTSLVGREEQINQIAELMATRRMVTLTGPGGMGKTRAAMEVARDRKDADGPWVIELAGAHNAAATLDTVVSSLGLTINGGIPVLTSLLHDRSFVLVLDNCEHLLDEVATLATAILRSCPKIRILATSREAVGVAGETVFEMPPLADSAQLFLERAGAAAADANPEDVEKLCAALDHMPLAIELAAGQSSALSVRQIIDMLDDRFEVLRGGPRTNARHATMQAAIDGSYQSLTESERRLFCDLAVFQGGFDLEAARLVTGHRGLLTDLSALIAKSMLTAVGGDPRRYLMLETLRSYAAVQQDSQRLEELRAAHTEWVVGMATEAYLGLRGPQCLAWTRKLDADMANVRAALDRVDPHSETYLEIVGNVYWFWFRRGFADEGMRMLAPALTAPPEVPIATRVRAVAGSAITSYLGADLPALFAALTRLGEMYAEFDVDAADPVVQIARGDAAVTLAFFEAGSGLVEPARQHAHDSLEIARRYNSPWTAAESLMSLGTADFRSGDHASAGEYFDSAVEVARSCGYDWCAASILWIHAKSDIAQEKWDGPAENKLARMVGYCERAYDLTSWMVALFTLSYVLFRRGEHRPAARLIGVVDGMTDLTGYSPEKMDVVELAGFGATMRREINPTLLAEEGSQGRALSRDEVRELVVEWAGPTDVR</sequence>
<reference evidence="5" key="1">
    <citation type="submission" date="2022-12" db="EMBL/GenBank/DDBJ databases">
        <authorList>
            <person name="Krivoruchko A.V."/>
            <person name="Elkin A."/>
        </authorList>
    </citation>
    <scope>NUCLEOTIDE SEQUENCE</scope>
    <source>
        <strain evidence="5">IEGM 1388</strain>
    </source>
</reference>
<dbReference type="InterPro" id="IPR016032">
    <property type="entry name" value="Sig_transdc_resp-reg_C-effctor"/>
</dbReference>
<dbReference type="Gene3D" id="3.40.50.300">
    <property type="entry name" value="P-loop containing nucleotide triphosphate hydrolases"/>
    <property type="match status" value="1"/>
</dbReference>
<dbReference type="PROSITE" id="PS51755">
    <property type="entry name" value="OMPR_PHOB"/>
    <property type="match status" value="1"/>
</dbReference>
<accession>A0ABT4MSG7</accession>
<dbReference type="InterPro" id="IPR005158">
    <property type="entry name" value="BTAD"/>
</dbReference>
<dbReference type="Pfam" id="PF00486">
    <property type="entry name" value="Trans_reg_C"/>
    <property type="match status" value="1"/>
</dbReference>
<comment type="caution">
    <text evidence="5">The sequence shown here is derived from an EMBL/GenBank/DDBJ whole genome shotgun (WGS) entry which is preliminary data.</text>
</comment>
<evidence type="ECO:0000256" key="1">
    <source>
        <dbReference type="ARBA" id="ARBA00005820"/>
    </source>
</evidence>
<keyword evidence="6" id="KW-1185">Reference proteome</keyword>
<evidence type="ECO:0000313" key="5">
    <source>
        <dbReference type="EMBL" id="MCZ4548966.1"/>
    </source>
</evidence>
<dbReference type="EMBL" id="JAPWIE010000001">
    <property type="protein sequence ID" value="MCZ4548966.1"/>
    <property type="molecule type" value="Genomic_DNA"/>
</dbReference>
<dbReference type="InterPro" id="IPR001867">
    <property type="entry name" value="OmpR/PhoB-type_DNA-bd"/>
</dbReference>
<dbReference type="PANTHER" id="PTHR47691:SF3">
    <property type="entry name" value="HTH-TYPE TRANSCRIPTIONAL REGULATOR RV0890C-RELATED"/>
    <property type="match status" value="1"/>
</dbReference>
<name>A0ABT4MSG7_GORRU</name>
<dbReference type="Gene3D" id="1.25.40.10">
    <property type="entry name" value="Tetratricopeptide repeat domain"/>
    <property type="match status" value="2"/>
</dbReference>